<reference evidence="1" key="1">
    <citation type="journal article" date="2015" name="Nature">
        <title>Complex archaea that bridge the gap between prokaryotes and eukaryotes.</title>
        <authorList>
            <person name="Spang A."/>
            <person name="Saw J.H."/>
            <person name="Jorgensen S.L."/>
            <person name="Zaremba-Niedzwiedzka K."/>
            <person name="Martijn J."/>
            <person name="Lind A.E."/>
            <person name="van Eijk R."/>
            <person name="Schleper C."/>
            <person name="Guy L."/>
            <person name="Ettema T.J."/>
        </authorList>
    </citation>
    <scope>NUCLEOTIDE SEQUENCE</scope>
</reference>
<name>A0A0F9W9C8_9ZZZZ</name>
<proteinExistence type="predicted"/>
<accession>A0A0F9W9C8</accession>
<dbReference type="AlphaFoldDB" id="A0A0F9W9C8"/>
<protein>
    <submittedName>
        <fullName evidence="1">Uncharacterized protein</fullName>
    </submittedName>
</protein>
<gene>
    <name evidence="1" type="ORF">LCGC14_0310740</name>
</gene>
<comment type="caution">
    <text evidence="1">The sequence shown here is derived from an EMBL/GenBank/DDBJ whole genome shotgun (WGS) entry which is preliminary data.</text>
</comment>
<sequence>MVQPRNQDEQTESPITEVTLFESSHMGFGDATEVKEHRYHRIHGSIDPRWVGQVRMGLQVRSIATTNLPHTPIFALEWTDTDTISPAIFYIAGAQYHKILFGADTNIQAGGVDLLISGAGASASALATGATFDDDGSGVAYVYVGFGGGASAQVIRRINVAQAITLVADTTIQARLLLSLHGRLYRTFTASGGSANASVSVCPLGADRMDATLWSAGTVVGYAGTNINALIALGNAPIAIKPEGIFAYNESRLRWTNRTPAWWRYPHARNGIGAFSLGNVLVIPMGDGGAVTFDGVNTQPFDPHETESTPNLHTTTSFFATMGSLRHEIVGATAVNTASFANAKMISAGSDLRVFSFDASGPTFTDHSTNVRDGSLTTTASFTIDQTTDFLYIGWVRPFIGVQIAFSTLNSTARTMTVEVSDGSTGWNTIAVRDFTAQPVGTPWGQTGNIIMTADPVATQSWLTDTVNSVSGLYWIRISFSGTLSNDPVIIFSIQIQPWSPSIDNTNYPLDGLDRSGAFPHLLLGRRGGGGQSIWHDIATIPEPDDIGAVIYGNVGGTNLNRFRNLLAIGRFAVWRIDITPDEHPGTMSHPFLNDVGLMEFPAFVPNEGHLSRLKSVTLFGLDSDPNLLGRFYYTWDVGEPWNMSPLKVLRFPAVTEIRQPQRGYSFRWAFGWTQAAIAARATQPALVSAKAEFEKLPDRVDTDQERVMATQPRF</sequence>
<evidence type="ECO:0000313" key="1">
    <source>
        <dbReference type="EMBL" id="KKN82261.1"/>
    </source>
</evidence>
<organism evidence="1">
    <name type="scientific">marine sediment metagenome</name>
    <dbReference type="NCBI Taxonomy" id="412755"/>
    <lineage>
        <taxon>unclassified sequences</taxon>
        <taxon>metagenomes</taxon>
        <taxon>ecological metagenomes</taxon>
    </lineage>
</organism>
<dbReference type="EMBL" id="LAZR01000203">
    <property type="protein sequence ID" value="KKN82261.1"/>
    <property type="molecule type" value="Genomic_DNA"/>
</dbReference>